<dbReference type="SUPFAM" id="SSF75620">
    <property type="entry name" value="Release factor"/>
    <property type="match status" value="1"/>
</dbReference>
<dbReference type="PATRIC" id="fig|1618555.3.peg.882"/>
<feature type="domain" description="Prokaryotic-type class I peptide chain release factors" evidence="2">
    <location>
        <begin position="2"/>
        <end position="66"/>
    </location>
</feature>
<evidence type="ECO:0000313" key="4">
    <source>
        <dbReference type="Proteomes" id="UP000034676"/>
    </source>
</evidence>
<dbReference type="InterPro" id="IPR000352">
    <property type="entry name" value="Pep_chain_release_fac_I"/>
</dbReference>
<accession>A0A0G0X2P9</accession>
<protein>
    <submittedName>
        <fullName evidence="3">Peptide chain release factor 2</fullName>
    </submittedName>
</protein>
<sequence length="90" mass="10643">ENQTERYQGKNREKAMQVLKSKLYALELERKDAEKRKLKGDYKVPGWGNQIRNYILHPYKLVKDLRTDFESTNPEKVLDGDLDKFLSAEL</sequence>
<feature type="non-terminal residue" evidence="3">
    <location>
        <position position="1"/>
    </location>
</feature>
<dbReference type="PANTHER" id="PTHR43116:SF3">
    <property type="entry name" value="CLASS I PEPTIDE CHAIN RELEASE FACTOR"/>
    <property type="match status" value="1"/>
</dbReference>
<dbReference type="Gene3D" id="3.30.70.1660">
    <property type="match status" value="1"/>
</dbReference>
<evidence type="ECO:0000259" key="2">
    <source>
        <dbReference type="Pfam" id="PF00472"/>
    </source>
</evidence>
<name>A0A0G0X2P9_9BACT</name>
<dbReference type="EMBL" id="LCAO01000029">
    <property type="protein sequence ID" value="KKR90915.1"/>
    <property type="molecule type" value="Genomic_DNA"/>
</dbReference>
<gene>
    <name evidence="3" type="ORF">UU42_C0029G0010</name>
</gene>
<dbReference type="InterPro" id="IPR045853">
    <property type="entry name" value="Pep_chain_release_fac_I_sf"/>
</dbReference>
<dbReference type="Gene3D" id="3.30.160.20">
    <property type="match status" value="1"/>
</dbReference>
<dbReference type="Proteomes" id="UP000034676">
    <property type="component" value="Unassembled WGS sequence"/>
</dbReference>
<comment type="similarity">
    <text evidence="1">Belongs to the prokaryotic/mitochondrial release factor family.</text>
</comment>
<proteinExistence type="inferred from homology"/>
<dbReference type="AlphaFoldDB" id="A0A0G0X2P9"/>
<evidence type="ECO:0000256" key="1">
    <source>
        <dbReference type="ARBA" id="ARBA00010835"/>
    </source>
</evidence>
<evidence type="ECO:0000313" key="3">
    <source>
        <dbReference type="EMBL" id="KKR90915.1"/>
    </source>
</evidence>
<dbReference type="Pfam" id="PF00472">
    <property type="entry name" value="RF-1"/>
    <property type="match status" value="1"/>
</dbReference>
<dbReference type="GO" id="GO:0003747">
    <property type="term" value="F:translation release factor activity"/>
    <property type="evidence" value="ECO:0007669"/>
    <property type="project" value="InterPro"/>
</dbReference>
<comment type="caution">
    <text evidence="3">The sequence shown here is derived from an EMBL/GenBank/DDBJ whole genome shotgun (WGS) entry which is preliminary data.</text>
</comment>
<dbReference type="PANTHER" id="PTHR43116">
    <property type="entry name" value="PEPTIDE CHAIN RELEASE FACTOR 2"/>
    <property type="match status" value="1"/>
</dbReference>
<organism evidence="3 4">
    <name type="scientific">Candidatus Woesebacteria bacterium GW2011_GWA1_41_13b</name>
    <dbReference type="NCBI Taxonomy" id="1618555"/>
    <lineage>
        <taxon>Bacteria</taxon>
        <taxon>Candidatus Woeseibacteriota</taxon>
    </lineage>
</organism>
<reference evidence="3 4" key="1">
    <citation type="journal article" date="2015" name="Nature">
        <title>rRNA introns, odd ribosomes, and small enigmatic genomes across a large radiation of phyla.</title>
        <authorList>
            <person name="Brown C.T."/>
            <person name="Hug L.A."/>
            <person name="Thomas B.C."/>
            <person name="Sharon I."/>
            <person name="Castelle C.J."/>
            <person name="Singh A."/>
            <person name="Wilkins M.J."/>
            <person name="Williams K.H."/>
            <person name="Banfield J.F."/>
        </authorList>
    </citation>
    <scope>NUCLEOTIDE SEQUENCE [LARGE SCALE GENOMIC DNA]</scope>
</reference>